<dbReference type="InterPro" id="IPR013320">
    <property type="entry name" value="ConA-like_dom_sf"/>
</dbReference>
<dbReference type="CDD" id="cd08023">
    <property type="entry name" value="GH16_laminarinase_like"/>
    <property type="match status" value="1"/>
</dbReference>
<dbReference type="GO" id="GO:0004553">
    <property type="term" value="F:hydrolase activity, hydrolyzing O-glycosyl compounds"/>
    <property type="evidence" value="ECO:0007669"/>
    <property type="project" value="InterPro"/>
</dbReference>
<dbReference type="InterPro" id="IPR050546">
    <property type="entry name" value="Glycosyl_Hydrlase_16"/>
</dbReference>
<name>A0A6J7K998_9ZZZZ</name>
<organism evidence="3">
    <name type="scientific">freshwater metagenome</name>
    <dbReference type="NCBI Taxonomy" id="449393"/>
    <lineage>
        <taxon>unclassified sequences</taxon>
        <taxon>metagenomes</taxon>
        <taxon>ecological metagenomes</taxon>
    </lineage>
</organism>
<dbReference type="EMBL" id="CAFBNO010000013">
    <property type="protein sequence ID" value="CAB4952015.1"/>
    <property type="molecule type" value="Genomic_DNA"/>
</dbReference>
<comment type="similarity">
    <text evidence="1">Belongs to the glycosyl hydrolase 16 family.</text>
</comment>
<dbReference type="PROSITE" id="PS51762">
    <property type="entry name" value="GH16_2"/>
    <property type="match status" value="1"/>
</dbReference>
<evidence type="ECO:0000259" key="2">
    <source>
        <dbReference type="PROSITE" id="PS51762"/>
    </source>
</evidence>
<dbReference type="InterPro" id="IPR000757">
    <property type="entry name" value="Beta-glucanase-like"/>
</dbReference>
<sequence>MKAKRVLAMAVTAMTAAVCIGASVQAPATAATKYKLLWSQEFNNTKVSRPDPKVWDYDLTDGYGWGNSEQEYYTNYTSNVKIDGKGHLVINALRLSETSPILDHCFACTYTSARLKTAKLLGFRYGRMIARMKLPTDTGTWPAFWMLGASLANGGTWPESGELDIVETRGSAPNVVHGTVHGPGYSGGNGRGSTFYAPNPVSNGYHTYGVDWLPNKIVWTFDGQPYFTMTPADTGGNRYVFNQEFFLILNLAMGGEFPGDTDPAVKSATLNVDWIRYYSINGQGKVFKH</sequence>
<dbReference type="Gene3D" id="2.60.120.200">
    <property type="match status" value="1"/>
</dbReference>
<dbReference type="PANTHER" id="PTHR10963:SF55">
    <property type="entry name" value="GLYCOSIDE HYDROLASE FAMILY 16 PROTEIN"/>
    <property type="match status" value="1"/>
</dbReference>
<feature type="domain" description="GH16" evidence="2">
    <location>
        <begin position="40"/>
        <end position="283"/>
    </location>
</feature>
<protein>
    <submittedName>
        <fullName evidence="3">Unannotated protein</fullName>
    </submittedName>
</protein>
<reference evidence="3" key="1">
    <citation type="submission" date="2020-05" db="EMBL/GenBank/DDBJ databases">
        <authorList>
            <person name="Chiriac C."/>
            <person name="Salcher M."/>
            <person name="Ghai R."/>
            <person name="Kavagutti S V."/>
        </authorList>
    </citation>
    <scope>NUCLEOTIDE SEQUENCE</scope>
</reference>
<gene>
    <name evidence="3" type="ORF">UFOPK3837_00501</name>
</gene>
<dbReference type="AlphaFoldDB" id="A0A6J7K998"/>
<dbReference type="SUPFAM" id="SSF49899">
    <property type="entry name" value="Concanavalin A-like lectins/glucanases"/>
    <property type="match status" value="1"/>
</dbReference>
<accession>A0A6J7K998</accession>
<dbReference type="PANTHER" id="PTHR10963">
    <property type="entry name" value="GLYCOSYL HYDROLASE-RELATED"/>
    <property type="match status" value="1"/>
</dbReference>
<evidence type="ECO:0000256" key="1">
    <source>
        <dbReference type="ARBA" id="ARBA00006865"/>
    </source>
</evidence>
<proteinExistence type="inferred from homology"/>
<dbReference type="Pfam" id="PF00722">
    <property type="entry name" value="Glyco_hydro_16"/>
    <property type="match status" value="1"/>
</dbReference>
<dbReference type="GO" id="GO:0005975">
    <property type="term" value="P:carbohydrate metabolic process"/>
    <property type="evidence" value="ECO:0007669"/>
    <property type="project" value="InterPro"/>
</dbReference>
<evidence type="ECO:0000313" key="3">
    <source>
        <dbReference type="EMBL" id="CAB4952015.1"/>
    </source>
</evidence>